<gene>
    <name evidence="6" type="ORF">MICPUCDRAFT_59672</name>
</gene>
<sequence length="70" mass="7276">MLPPSAAALVAHRRLGNVDARMGAALAVGTALGSALGSSVAVDAPRGALELMFMGGMLFLSYRTFRTVRR</sequence>
<evidence type="ECO:0000313" key="7">
    <source>
        <dbReference type="Proteomes" id="UP000001876"/>
    </source>
</evidence>
<evidence type="ECO:0000313" key="6">
    <source>
        <dbReference type="EMBL" id="EEH56126.1"/>
    </source>
</evidence>
<comment type="subcellular location">
    <subcellularLocation>
        <location evidence="1">Membrane</location>
        <topology evidence="1">Multi-pass membrane protein</topology>
    </subcellularLocation>
</comment>
<dbReference type="GO" id="GO:0016020">
    <property type="term" value="C:membrane"/>
    <property type="evidence" value="ECO:0007669"/>
    <property type="project" value="UniProtKB-SubCell"/>
</dbReference>
<dbReference type="Proteomes" id="UP000001876">
    <property type="component" value="Unassembled WGS sequence"/>
</dbReference>
<dbReference type="AlphaFoldDB" id="C1MW91"/>
<dbReference type="Pfam" id="PF01925">
    <property type="entry name" value="TauE"/>
    <property type="match status" value="1"/>
</dbReference>
<evidence type="ECO:0000256" key="2">
    <source>
        <dbReference type="ARBA" id="ARBA00022692"/>
    </source>
</evidence>
<name>C1MW91_MICPC</name>
<evidence type="ECO:0000256" key="4">
    <source>
        <dbReference type="ARBA" id="ARBA00023136"/>
    </source>
</evidence>
<organism evidence="7">
    <name type="scientific">Micromonas pusilla (strain CCMP1545)</name>
    <name type="common">Picoplanktonic green alga</name>
    <dbReference type="NCBI Taxonomy" id="564608"/>
    <lineage>
        <taxon>Eukaryota</taxon>
        <taxon>Viridiplantae</taxon>
        <taxon>Chlorophyta</taxon>
        <taxon>Mamiellophyceae</taxon>
        <taxon>Mamiellales</taxon>
        <taxon>Mamiellaceae</taxon>
        <taxon>Micromonas</taxon>
    </lineage>
</organism>
<evidence type="ECO:0000256" key="5">
    <source>
        <dbReference type="SAM" id="Phobius"/>
    </source>
</evidence>
<keyword evidence="4 5" id="KW-0472">Membrane</keyword>
<dbReference type="GeneID" id="9685323"/>
<keyword evidence="2 5" id="KW-0812">Transmembrane</keyword>
<dbReference type="EMBL" id="GG663741">
    <property type="protein sequence ID" value="EEH56126.1"/>
    <property type="molecule type" value="Genomic_DNA"/>
</dbReference>
<proteinExistence type="predicted"/>
<dbReference type="RefSeq" id="XP_003060174.1">
    <property type="nucleotide sequence ID" value="XM_003060128.1"/>
</dbReference>
<keyword evidence="7" id="KW-1185">Reference proteome</keyword>
<dbReference type="KEGG" id="mpp:MICPUCDRAFT_59672"/>
<reference evidence="6 7" key="1">
    <citation type="journal article" date="2009" name="Science">
        <title>Green evolution and dynamic adaptations revealed by genomes of the marine picoeukaryotes Micromonas.</title>
        <authorList>
            <person name="Worden A.Z."/>
            <person name="Lee J.H."/>
            <person name="Mock T."/>
            <person name="Rouze P."/>
            <person name="Simmons M.P."/>
            <person name="Aerts A.L."/>
            <person name="Allen A.E."/>
            <person name="Cuvelier M.L."/>
            <person name="Derelle E."/>
            <person name="Everett M.V."/>
            <person name="Foulon E."/>
            <person name="Grimwood J."/>
            <person name="Gundlach H."/>
            <person name="Henrissat B."/>
            <person name="Napoli C."/>
            <person name="McDonald S.M."/>
            <person name="Parker M.S."/>
            <person name="Rombauts S."/>
            <person name="Salamov A."/>
            <person name="Von Dassow P."/>
            <person name="Badger J.H."/>
            <person name="Coutinho P.M."/>
            <person name="Demir E."/>
            <person name="Dubchak I."/>
            <person name="Gentemann C."/>
            <person name="Eikrem W."/>
            <person name="Gready J.E."/>
            <person name="John U."/>
            <person name="Lanier W."/>
            <person name="Lindquist E.A."/>
            <person name="Lucas S."/>
            <person name="Mayer K.F."/>
            <person name="Moreau H."/>
            <person name="Not F."/>
            <person name="Otillar R."/>
            <person name="Panaud O."/>
            <person name="Pangilinan J."/>
            <person name="Paulsen I."/>
            <person name="Piegu B."/>
            <person name="Poliakov A."/>
            <person name="Robbens S."/>
            <person name="Schmutz J."/>
            <person name="Toulza E."/>
            <person name="Wyss T."/>
            <person name="Zelensky A."/>
            <person name="Zhou K."/>
            <person name="Armbrust E.V."/>
            <person name="Bhattacharya D."/>
            <person name="Goodenough U.W."/>
            <person name="Van de Peer Y."/>
            <person name="Grigoriev I.V."/>
        </authorList>
    </citation>
    <scope>NUCLEOTIDE SEQUENCE [LARGE SCALE GENOMIC DNA]</scope>
    <source>
        <strain evidence="6 7">CCMP1545</strain>
    </source>
</reference>
<dbReference type="InterPro" id="IPR002781">
    <property type="entry name" value="TM_pro_TauE-like"/>
</dbReference>
<evidence type="ECO:0000256" key="3">
    <source>
        <dbReference type="ARBA" id="ARBA00022989"/>
    </source>
</evidence>
<protein>
    <submittedName>
        <fullName evidence="6">Predicted protein</fullName>
    </submittedName>
</protein>
<feature type="transmembrane region" description="Helical" evidence="5">
    <location>
        <begin position="22"/>
        <end position="42"/>
    </location>
</feature>
<accession>C1MW91</accession>
<evidence type="ECO:0000256" key="1">
    <source>
        <dbReference type="ARBA" id="ARBA00004141"/>
    </source>
</evidence>
<dbReference type="OrthoDB" id="10265963at2759"/>
<keyword evidence="3 5" id="KW-1133">Transmembrane helix</keyword>